<dbReference type="RefSeq" id="WP_072863307.1">
    <property type="nucleotide sequence ID" value="NZ_FQUI01000006.1"/>
</dbReference>
<dbReference type="Proteomes" id="UP000184334">
    <property type="component" value="Unassembled WGS sequence"/>
</dbReference>
<dbReference type="STRING" id="1122195.SAMN02745164_00609"/>
<reference evidence="2" key="1">
    <citation type="submission" date="2016-11" db="EMBL/GenBank/DDBJ databases">
        <authorList>
            <person name="Varghese N."/>
            <person name="Submissions S."/>
        </authorList>
    </citation>
    <scope>NUCLEOTIDE SEQUENCE [LARGE SCALE GENOMIC DNA]</scope>
    <source>
        <strain evidence="2">DSM 16785</strain>
    </source>
</reference>
<sequence length="146" mass="16459">MKKGFLVVLIVFMLFLTSCSVMNSSPFSQPENQKGAAYHDFKGFGIIDYKAFPQVAQAKLAALEAARQDAYSKAVEYIYGVYIDSKTTVKDFVLQNKSIESSLWGTIRGAQQIDEGFNMTEGMAYVTIRIFRKDIEELLGKKLKNF</sequence>
<feature type="chain" id="PRO_5012047530" description="LPP20 lipoprotein" evidence="1">
    <location>
        <begin position="24"/>
        <end position="146"/>
    </location>
</feature>
<proteinExistence type="predicted"/>
<feature type="signal peptide" evidence="1">
    <location>
        <begin position="1"/>
        <end position="23"/>
    </location>
</feature>
<dbReference type="PROSITE" id="PS51257">
    <property type="entry name" value="PROKAR_LIPOPROTEIN"/>
    <property type="match status" value="1"/>
</dbReference>
<evidence type="ECO:0000256" key="1">
    <source>
        <dbReference type="SAM" id="SignalP"/>
    </source>
</evidence>
<keyword evidence="1" id="KW-0732">Signal</keyword>
<dbReference type="OrthoDB" id="46912at2"/>
<evidence type="ECO:0000313" key="3">
    <source>
        <dbReference type="Proteomes" id="UP000184334"/>
    </source>
</evidence>
<dbReference type="AlphaFoldDB" id="A0A1M4U852"/>
<accession>A0A1M4U852</accession>
<gene>
    <name evidence="2" type="ORF">SAMN02745164_00609</name>
</gene>
<keyword evidence="3" id="KW-1185">Reference proteome</keyword>
<name>A0A1M4U852_MARH1</name>
<comment type="caution">
    <text evidence="2">The sequence shown here is derived from an EMBL/GenBank/DDBJ whole genome shotgun (WGS) entry which is preliminary data.</text>
</comment>
<protein>
    <recommendedName>
        <fullName evidence="4">LPP20 lipoprotein</fullName>
    </recommendedName>
</protein>
<evidence type="ECO:0008006" key="4">
    <source>
        <dbReference type="Google" id="ProtNLM"/>
    </source>
</evidence>
<organism evidence="2 3">
    <name type="scientific">Marinitoga hydrogenitolerans (strain DSM 16785 / JCM 12826 / AT1271)</name>
    <dbReference type="NCBI Taxonomy" id="1122195"/>
    <lineage>
        <taxon>Bacteria</taxon>
        <taxon>Thermotogati</taxon>
        <taxon>Thermotogota</taxon>
        <taxon>Thermotogae</taxon>
        <taxon>Petrotogales</taxon>
        <taxon>Petrotogaceae</taxon>
        <taxon>Marinitoga</taxon>
    </lineage>
</organism>
<evidence type="ECO:0000313" key="2">
    <source>
        <dbReference type="EMBL" id="SHE52777.1"/>
    </source>
</evidence>
<dbReference type="EMBL" id="FQUI01000006">
    <property type="protein sequence ID" value="SHE52777.1"/>
    <property type="molecule type" value="Genomic_DNA"/>
</dbReference>